<dbReference type="InterPro" id="IPR046883">
    <property type="entry name" value="T6SS_FHA_C"/>
</dbReference>
<name>A0ABW3ZKN6_9RHOB</name>
<organism evidence="3 4">
    <name type="scientific">Litorisediminicola beolgyonensis</name>
    <dbReference type="NCBI Taxonomy" id="1173614"/>
    <lineage>
        <taxon>Bacteria</taxon>
        <taxon>Pseudomonadati</taxon>
        <taxon>Pseudomonadota</taxon>
        <taxon>Alphaproteobacteria</taxon>
        <taxon>Rhodobacterales</taxon>
        <taxon>Paracoccaceae</taxon>
        <taxon>Litorisediminicola</taxon>
    </lineage>
</organism>
<feature type="compositionally biased region" description="Basic and acidic residues" evidence="1">
    <location>
        <begin position="213"/>
        <end position="230"/>
    </location>
</feature>
<feature type="compositionally biased region" description="Pro residues" evidence="1">
    <location>
        <begin position="256"/>
        <end position="285"/>
    </location>
</feature>
<dbReference type="Pfam" id="PF00498">
    <property type="entry name" value="FHA"/>
    <property type="match status" value="1"/>
</dbReference>
<feature type="domain" description="FHA" evidence="2">
    <location>
        <begin position="26"/>
        <end position="76"/>
    </location>
</feature>
<dbReference type="NCBIfam" id="TIGR03354">
    <property type="entry name" value="VI_FHA"/>
    <property type="match status" value="1"/>
</dbReference>
<dbReference type="InterPro" id="IPR000253">
    <property type="entry name" value="FHA_dom"/>
</dbReference>
<comment type="caution">
    <text evidence="3">The sequence shown here is derived from an EMBL/GenBank/DDBJ whole genome shotgun (WGS) entry which is preliminary data.</text>
</comment>
<dbReference type="InterPro" id="IPR017735">
    <property type="entry name" value="T6SS_FHA"/>
</dbReference>
<proteinExistence type="predicted"/>
<evidence type="ECO:0000259" key="2">
    <source>
        <dbReference type="PROSITE" id="PS50006"/>
    </source>
</evidence>
<dbReference type="PROSITE" id="PS50006">
    <property type="entry name" value="FHA_DOMAIN"/>
    <property type="match status" value="1"/>
</dbReference>
<dbReference type="RefSeq" id="WP_386804845.1">
    <property type="nucleotide sequence ID" value="NZ_JBHTMU010000029.1"/>
</dbReference>
<feature type="compositionally biased region" description="Gly residues" evidence="1">
    <location>
        <begin position="198"/>
        <end position="210"/>
    </location>
</feature>
<evidence type="ECO:0000313" key="4">
    <source>
        <dbReference type="Proteomes" id="UP001597135"/>
    </source>
</evidence>
<protein>
    <submittedName>
        <fullName evidence="3">Type VI secretion system-associated FHA domain protein TagH</fullName>
    </submittedName>
</protein>
<dbReference type="InterPro" id="IPR008984">
    <property type="entry name" value="SMAD_FHA_dom_sf"/>
</dbReference>
<sequence length="478" mass="51593">MNVRLVIESAPHAQAVSERVFEGGRLVIGRSDDADWQLNDPDMFVSRQHCILTEEAGRVMATDASSGGLFIDNAANPVGSGNSVPVEPGMRLRLGDFVLRIEAVTVPARAPEPAPQKGGMSFDFNFGAPDPAPEPVERPASLPDPFGLSTDSRSHERRRTPEPPRPLDQEDPFGLDLRSPFEDRTPVVAPADSEPRRGGAGGYFGGGGAPSGDRSDDTRLPEPPAPRKDLFASWDAPVATPAPEPAPDPDPEPDTIPEPVPVPAPPPPEVHVPEPAPAQVTPPSPVSAADADLRTALLRSMGLDPDRITGDSTQQMEQIGKSMRALVEGVMLLLRTRAQAKQKARVAQTIIASADVNPLKFLATPEDALAAMIALSGKSYLDADAAVNEAFRDLTDHQVRTWAALQTALRRMIDKFDPQEVEKEMEDIGLLESLIAGGRSAKLWQLYEGRYREIAEAAEQEFLGEVGADFRDAYENER</sequence>
<feature type="region of interest" description="Disordered" evidence="1">
    <location>
        <begin position="109"/>
        <end position="287"/>
    </location>
</feature>
<dbReference type="Proteomes" id="UP001597135">
    <property type="component" value="Unassembled WGS sequence"/>
</dbReference>
<dbReference type="CDD" id="cd00060">
    <property type="entry name" value="FHA"/>
    <property type="match status" value="1"/>
</dbReference>
<reference evidence="4" key="1">
    <citation type="journal article" date="2019" name="Int. J. Syst. Evol. Microbiol.">
        <title>The Global Catalogue of Microorganisms (GCM) 10K type strain sequencing project: providing services to taxonomists for standard genome sequencing and annotation.</title>
        <authorList>
            <consortium name="The Broad Institute Genomics Platform"/>
            <consortium name="The Broad Institute Genome Sequencing Center for Infectious Disease"/>
            <person name="Wu L."/>
            <person name="Ma J."/>
        </authorList>
    </citation>
    <scope>NUCLEOTIDE SEQUENCE [LARGE SCALE GENOMIC DNA]</scope>
    <source>
        <strain evidence="4">CCUG 62953</strain>
    </source>
</reference>
<evidence type="ECO:0000256" key="1">
    <source>
        <dbReference type="SAM" id="MobiDB-lite"/>
    </source>
</evidence>
<evidence type="ECO:0000313" key="3">
    <source>
        <dbReference type="EMBL" id="MFD1343684.1"/>
    </source>
</evidence>
<dbReference type="EMBL" id="JBHTMU010000029">
    <property type="protein sequence ID" value="MFD1343684.1"/>
    <property type="molecule type" value="Genomic_DNA"/>
</dbReference>
<gene>
    <name evidence="3" type="primary">tagH</name>
    <name evidence="3" type="ORF">ACFQ4E_14740</name>
</gene>
<keyword evidence="4" id="KW-1185">Reference proteome</keyword>
<dbReference type="Gene3D" id="2.60.200.20">
    <property type="match status" value="1"/>
</dbReference>
<feature type="compositionally biased region" description="Basic and acidic residues" evidence="1">
    <location>
        <begin position="159"/>
        <end position="168"/>
    </location>
</feature>
<dbReference type="SUPFAM" id="SSF49879">
    <property type="entry name" value="SMAD/FHA domain"/>
    <property type="match status" value="1"/>
</dbReference>
<accession>A0ABW3ZKN6</accession>
<dbReference type="Pfam" id="PF20232">
    <property type="entry name" value="T6SS_FHA_C"/>
    <property type="match status" value="1"/>
</dbReference>